<dbReference type="InterPro" id="IPR016024">
    <property type="entry name" value="ARM-type_fold"/>
</dbReference>
<evidence type="ECO:0000256" key="1">
    <source>
        <dbReference type="ARBA" id="ARBA00010394"/>
    </source>
</evidence>
<evidence type="ECO:0000313" key="5">
    <source>
        <dbReference type="Proteomes" id="UP000009168"/>
    </source>
</evidence>
<dbReference type="GO" id="GO:0015031">
    <property type="term" value="P:protein transport"/>
    <property type="evidence" value="ECO:0007669"/>
    <property type="project" value="UniProtKB-KW"/>
</dbReference>
<dbReference type="SUPFAM" id="SSF48371">
    <property type="entry name" value="ARM repeat"/>
    <property type="match status" value="1"/>
</dbReference>
<accession>I7M0Y6</accession>
<evidence type="ECO:0000256" key="3">
    <source>
        <dbReference type="ARBA" id="ARBA00022927"/>
    </source>
</evidence>
<evidence type="ECO:0000313" key="4">
    <source>
        <dbReference type="EMBL" id="EAR92949.1"/>
    </source>
</evidence>
<evidence type="ECO:0000256" key="2">
    <source>
        <dbReference type="ARBA" id="ARBA00022448"/>
    </source>
</evidence>
<keyword evidence="5" id="KW-1185">Reference proteome</keyword>
<keyword evidence="3" id="KW-0653">Protein transport</keyword>
<organism evidence="4 5">
    <name type="scientific">Tetrahymena thermophila (strain SB210)</name>
    <dbReference type="NCBI Taxonomy" id="312017"/>
    <lineage>
        <taxon>Eukaryota</taxon>
        <taxon>Sar</taxon>
        <taxon>Alveolata</taxon>
        <taxon>Ciliophora</taxon>
        <taxon>Intramacronucleata</taxon>
        <taxon>Oligohymenophorea</taxon>
        <taxon>Hymenostomatida</taxon>
        <taxon>Tetrahymenina</taxon>
        <taxon>Tetrahymenidae</taxon>
        <taxon>Tetrahymena</taxon>
    </lineage>
</organism>
<dbReference type="Proteomes" id="UP000009168">
    <property type="component" value="Unassembled WGS sequence"/>
</dbReference>
<name>I7M0Y6_TETTS</name>
<dbReference type="AlphaFoldDB" id="I7M0Y6"/>
<dbReference type="OMA" id="ENCEDLD"/>
<dbReference type="InterPro" id="IPR000225">
    <property type="entry name" value="Armadillo"/>
</dbReference>
<dbReference type="HOGENOM" id="CLU_428681_0_0_1"/>
<sequence length="639" mass="75578">MDYESESEQLRQVILCKKERFRVEIRKSKNKEEFAMKRIKLMQEKKINMAEDQFKYQQNIKENSLINGNTLHTLKGQINLQESFFDQLDENLHKQNCNVQQVQELNSMKIQNFKQDYSKIAEHNIADALKEFKNQYRNGNRKILFEILCSIRKKLTIATSELEQQQEIINLNYKLNKQNAKNINYQETMPFYENFKHPVFQTILDDKQFLVILLEILQIVDYAQLKDIQNESLWILINLCAGKNRECWHILNLGILDTFKHLMENCEDLDILENVCWCLGNLAADDAECREKLFEDSQLILTVIQGFYEKFILKMYGRYQENNNFVSSQSQNKIDQSINSTKSYLPQNQNQSRYSIVSELTFFLTNLIKKHPMPRIDPLRKILQILKELFFVDIPQVRIQIIKSFWVLLTKSEAYLNEVLKLDIIHHIMPFLVGSNIQLIKESLDFFKVIVQNCDEFTRKIFVETKFQGYLEKVISNQNREVKLKGLGLLQKIIECSEGLNIQAEIIHQERLVYKLLNLLVMEEFQIKISILSILKELLQSDMGIKKLIQLEYIQILIRLGRCGNPYIEKLVIQSLDLIFDYSIQVHDNQIQSSNCSSENNIMQIFFSLEGEQLLEQLQRSKSEEVYKQCVQLIQKHFE</sequence>
<reference evidence="5" key="1">
    <citation type="journal article" date="2006" name="PLoS Biol.">
        <title>Macronuclear genome sequence of the ciliate Tetrahymena thermophila, a model eukaryote.</title>
        <authorList>
            <person name="Eisen J.A."/>
            <person name="Coyne R.S."/>
            <person name="Wu M."/>
            <person name="Wu D."/>
            <person name="Thiagarajan M."/>
            <person name="Wortman J.R."/>
            <person name="Badger J.H."/>
            <person name="Ren Q."/>
            <person name="Amedeo P."/>
            <person name="Jones K.M."/>
            <person name="Tallon L.J."/>
            <person name="Delcher A.L."/>
            <person name="Salzberg S.L."/>
            <person name="Silva J.C."/>
            <person name="Haas B.J."/>
            <person name="Majoros W.H."/>
            <person name="Farzad M."/>
            <person name="Carlton J.M."/>
            <person name="Smith R.K. Jr."/>
            <person name="Garg J."/>
            <person name="Pearlman R.E."/>
            <person name="Karrer K.M."/>
            <person name="Sun L."/>
            <person name="Manning G."/>
            <person name="Elde N.C."/>
            <person name="Turkewitz A.P."/>
            <person name="Asai D.J."/>
            <person name="Wilkes D.E."/>
            <person name="Wang Y."/>
            <person name="Cai H."/>
            <person name="Collins K."/>
            <person name="Stewart B.A."/>
            <person name="Lee S.R."/>
            <person name="Wilamowska K."/>
            <person name="Weinberg Z."/>
            <person name="Ruzzo W.L."/>
            <person name="Wloga D."/>
            <person name="Gaertig J."/>
            <person name="Frankel J."/>
            <person name="Tsao C.-C."/>
            <person name="Gorovsky M.A."/>
            <person name="Keeling P.J."/>
            <person name="Waller R.F."/>
            <person name="Patron N.J."/>
            <person name="Cherry J.M."/>
            <person name="Stover N.A."/>
            <person name="Krieger C.J."/>
            <person name="del Toro C."/>
            <person name="Ryder H.F."/>
            <person name="Williamson S.C."/>
            <person name="Barbeau R.A."/>
            <person name="Hamilton E.P."/>
            <person name="Orias E."/>
        </authorList>
    </citation>
    <scope>NUCLEOTIDE SEQUENCE [LARGE SCALE GENOMIC DNA]</scope>
    <source>
        <strain evidence="5">SB210</strain>
    </source>
</reference>
<dbReference type="KEGG" id="tet:TTHERM_00295620"/>
<dbReference type="Gene3D" id="1.25.10.10">
    <property type="entry name" value="Leucine-rich Repeat Variant"/>
    <property type="match status" value="1"/>
</dbReference>
<dbReference type="PANTHER" id="PTHR23316">
    <property type="entry name" value="IMPORTIN ALPHA"/>
    <property type="match status" value="1"/>
</dbReference>
<dbReference type="InParanoid" id="I7M0Y6"/>
<dbReference type="InterPro" id="IPR011989">
    <property type="entry name" value="ARM-like"/>
</dbReference>
<dbReference type="OrthoDB" id="26248at2759"/>
<dbReference type="STRING" id="312017.I7M0Y6"/>
<dbReference type="GeneID" id="7829426"/>
<keyword evidence="2" id="KW-0813">Transport</keyword>
<comment type="similarity">
    <text evidence="1">Belongs to the importin alpha family.</text>
</comment>
<protein>
    <submittedName>
        <fullName evidence="4">Armadillo/beta-catenin-like repeat protein</fullName>
    </submittedName>
</protein>
<dbReference type="Pfam" id="PF00514">
    <property type="entry name" value="Arm"/>
    <property type="match status" value="1"/>
</dbReference>
<dbReference type="EMBL" id="GG662740">
    <property type="protein sequence ID" value="EAR92949.1"/>
    <property type="molecule type" value="Genomic_DNA"/>
</dbReference>
<dbReference type="eggNOG" id="KOG0166">
    <property type="taxonomic scope" value="Eukaryota"/>
</dbReference>
<proteinExistence type="inferred from homology"/>
<dbReference type="RefSeq" id="XP_001013194.1">
    <property type="nucleotide sequence ID" value="XM_001013194.1"/>
</dbReference>
<gene>
    <name evidence="4" type="ORF">TTHERM_00295620</name>
</gene>